<organism evidence="3 4">
    <name type="scientific">Antrihabitans spumae</name>
    <dbReference type="NCBI Taxonomy" id="3373370"/>
    <lineage>
        <taxon>Bacteria</taxon>
        <taxon>Bacillati</taxon>
        <taxon>Actinomycetota</taxon>
        <taxon>Actinomycetes</taxon>
        <taxon>Mycobacteriales</taxon>
        <taxon>Nocardiaceae</taxon>
        <taxon>Antrihabitans</taxon>
    </lineage>
</organism>
<gene>
    <name evidence="3" type="ORF">ACHIPZ_03420</name>
</gene>
<dbReference type="Proteomes" id="UP001609175">
    <property type="component" value="Unassembled WGS sequence"/>
</dbReference>
<evidence type="ECO:0000259" key="2">
    <source>
        <dbReference type="Pfam" id="PF08450"/>
    </source>
</evidence>
<dbReference type="Pfam" id="PF08450">
    <property type="entry name" value="SGL"/>
    <property type="match status" value="1"/>
</dbReference>
<proteinExistence type="predicted"/>
<evidence type="ECO:0000313" key="4">
    <source>
        <dbReference type="Proteomes" id="UP001609175"/>
    </source>
</evidence>
<dbReference type="SUPFAM" id="SSF63829">
    <property type="entry name" value="Calcium-dependent phosphotriesterase"/>
    <property type="match status" value="1"/>
</dbReference>
<dbReference type="PANTHER" id="PTHR10426">
    <property type="entry name" value="STRICTOSIDINE SYNTHASE-RELATED"/>
    <property type="match status" value="1"/>
</dbReference>
<comment type="caution">
    <text evidence="3">The sequence shown here is derived from an EMBL/GenBank/DDBJ whole genome shotgun (WGS) entry which is preliminary data.</text>
</comment>
<reference evidence="3 4" key="1">
    <citation type="submission" date="2024-10" db="EMBL/GenBank/DDBJ databases">
        <authorList>
            <person name="Riesco R."/>
        </authorList>
    </citation>
    <scope>NUCLEOTIDE SEQUENCE [LARGE SCALE GENOMIC DNA]</scope>
    <source>
        <strain evidence="3 4">NCIMB 15449</strain>
    </source>
</reference>
<protein>
    <submittedName>
        <fullName evidence="3">SMP-30/gluconolactonase/LRE family protein</fullName>
    </submittedName>
</protein>
<dbReference type="InterPro" id="IPR013658">
    <property type="entry name" value="SGL"/>
</dbReference>
<dbReference type="InterPro" id="IPR011042">
    <property type="entry name" value="6-blade_b-propeller_TolB-like"/>
</dbReference>
<keyword evidence="1" id="KW-0732">Signal</keyword>
<feature type="domain" description="SMP-30/Gluconolactonase/LRE-like region" evidence="2">
    <location>
        <begin position="172"/>
        <end position="270"/>
    </location>
</feature>
<dbReference type="Gene3D" id="2.120.10.30">
    <property type="entry name" value="TolB, C-terminal domain"/>
    <property type="match status" value="1"/>
</dbReference>
<feature type="chain" id="PRO_5047345775" evidence="1">
    <location>
        <begin position="40"/>
        <end position="330"/>
    </location>
</feature>
<dbReference type="EMBL" id="JBIMSO010000012">
    <property type="protein sequence ID" value="MFH5207273.1"/>
    <property type="molecule type" value="Genomic_DNA"/>
</dbReference>
<dbReference type="RefSeq" id="WP_395112697.1">
    <property type="nucleotide sequence ID" value="NZ_JBIMSO010000012.1"/>
</dbReference>
<feature type="signal peptide" evidence="1">
    <location>
        <begin position="1"/>
        <end position="39"/>
    </location>
</feature>
<accession>A0ABW7JHC1</accession>
<evidence type="ECO:0000256" key="1">
    <source>
        <dbReference type="SAM" id="SignalP"/>
    </source>
</evidence>
<sequence>MAIGETVGFRNTRSRVGAATATAVLAACLAAGGPTVAHAVPTSCADGWGATTLAAGLGWIENLESDGKGGFFLTGADNGEIYHVNSERQVTTLLRGLDKPAGIRLIGDLLYFVTGDDPTRTVADGTLQRLDLRTGEVTVLVEGLFGPNGLLLLPDGDLLISRLDILGPPTGITRYRPATGAVTPSWSKVQRSNGLALSPDGMAFYTGDVTSTIIRIPLDAPDTSTVVSTVPNLIALPDDMQATADGSLFVADHLAGAVYRVDLATGESCSIVTGLTKPNPIRIPPDGPTSVRIAADGDGWALYVTAFDGTLRKLVPPANVDLTPIGVEAG</sequence>
<evidence type="ECO:0000313" key="3">
    <source>
        <dbReference type="EMBL" id="MFH5207273.1"/>
    </source>
</evidence>
<dbReference type="PANTHER" id="PTHR10426:SF88">
    <property type="entry name" value="ADIPOCYTE PLASMA MEMBRANE-ASSOCIATED PROTEIN HEMOMUCIN-RELATED"/>
    <property type="match status" value="1"/>
</dbReference>
<name>A0ABW7JHC1_9NOCA</name>